<protein>
    <submittedName>
        <fullName evidence="3">Unannotated protein</fullName>
    </submittedName>
</protein>
<dbReference type="Pfam" id="PF00575">
    <property type="entry name" value="S1"/>
    <property type="match status" value="1"/>
</dbReference>
<dbReference type="SUPFAM" id="SSF50249">
    <property type="entry name" value="Nucleic acid-binding proteins"/>
    <property type="match status" value="1"/>
</dbReference>
<dbReference type="Gene3D" id="3.40.50.11980">
    <property type="match status" value="1"/>
</dbReference>
<dbReference type="SMART" id="SM00316">
    <property type="entry name" value="S1"/>
    <property type="match status" value="1"/>
</dbReference>
<dbReference type="InterPro" id="IPR012340">
    <property type="entry name" value="NA-bd_OB-fold"/>
</dbReference>
<dbReference type="Gene3D" id="2.40.50.140">
    <property type="entry name" value="Nucleic acid-binding proteins"/>
    <property type="match status" value="1"/>
</dbReference>
<evidence type="ECO:0000313" key="3">
    <source>
        <dbReference type="EMBL" id="CAB4643660.1"/>
    </source>
</evidence>
<dbReference type="AlphaFoldDB" id="A0A6J6K1V5"/>
<feature type="region of interest" description="Disordered" evidence="1">
    <location>
        <begin position="147"/>
        <end position="175"/>
    </location>
</feature>
<feature type="region of interest" description="Disordered" evidence="1">
    <location>
        <begin position="291"/>
        <end position="326"/>
    </location>
</feature>
<feature type="domain" description="S1 motif" evidence="2">
    <location>
        <begin position="221"/>
        <end position="289"/>
    </location>
</feature>
<proteinExistence type="predicted"/>
<sequence length="326" mass="34870">MPKNGPKHVVVDGSNLATEGRTAPSLKQLNEAVLSYMNEFPDTKVTVVVDATFGHRIDKREVSEFNEAIDNNELVAPPAGAVGRGDGFVLTIAAKVGASIVSNDSYQEFQPQYPWLFDAGRLIGGKPVPHVGWVFIERLPVRPSIAKSAKKASREASRPMPVPKAPPPNAKVAPKTKPVVAAMKPAAPATKSQTAPKPVKPVVTSNELTPFLEFVEKHPVGSKVKGTVDSYSAHGVYVRVNDVMCYLPLRLMANPAPRSAREHVKLGQSVSLVVSSFVASRRSIDVAISGVSAPEKKVSSSAPGKAKKKKKRQSALPARKVAAKKK</sequence>
<gene>
    <name evidence="4" type="ORF">UFOPK2166_00668</name>
    <name evidence="3" type="ORF">UFOPK2195_00077</name>
</gene>
<feature type="compositionally biased region" description="Pro residues" evidence="1">
    <location>
        <begin position="160"/>
        <end position="169"/>
    </location>
</feature>
<dbReference type="GO" id="GO:0003676">
    <property type="term" value="F:nucleic acid binding"/>
    <property type="evidence" value="ECO:0007669"/>
    <property type="project" value="InterPro"/>
</dbReference>
<name>A0A6J6K1V5_9ZZZZ</name>
<dbReference type="EMBL" id="CAEZWH010000006">
    <property type="protein sequence ID" value="CAB4643660.1"/>
    <property type="molecule type" value="Genomic_DNA"/>
</dbReference>
<organism evidence="3">
    <name type="scientific">freshwater metagenome</name>
    <dbReference type="NCBI Taxonomy" id="449393"/>
    <lineage>
        <taxon>unclassified sequences</taxon>
        <taxon>metagenomes</taxon>
        <taxon>ecological metagenomes</taxon>
    </lineage>
</organism>
<dbReference type="Pfam" id="PF11977">
    <property type="entry name" value="RNase_Zc3h12a"/>
    <property type="match status" value="1"/>
</dbReference>
<evidence type="ECO:0000313" key="4">
    <source>
        <dbReference type="EMBL" id="CAB4648493.1"/>
    </source>
</evidence>
<dbReference type="InterPro" id="IPR003029">
    <property type="entry name" value="S1_domain"/>
</dbReference>
<reference evidence="3" key="1">
    <citation type="submission" date="2020-05" db="EMBL/GenBank/DDBJ databases">
        <authorList>
            <person name="Chiriac C."/>
            <person name="Salcher M."/>
            <person name="Ghai R."/>
            <person name="Kavagutti S V."/>
        </authorList>
    </citation>
    <scope>NUCLEOTIDE SEQUENCE</scope>
</reference>
<dbReference type="PROSITE" id="PS50126">
    <property type="entry name" value="S1"/>
    <property type="match status" value="1"/>
</dbReference>
<accession>A0A6J6K1V5</accession>
<dbReference type="InterPro" id="IPR021869">
    <property type="entry name" value="RNase_Zc3h12_NYN"/>
</dbReference>
<dbReference type="EMBL" id="CAEZWB010000072">
    <property type="protein sequence ID" value="CAB4648493.1"/>
    <property type="molecule type" value="Genomic_DNA"/>
</dbReference>
<evidence type="ECO:0000256" key="1">
    <source>
        <dbReference type="SAM" id="MobiDB-lite"/>
    </source>
</evidence>
<evidence type="ECO:0000259" key="2">
    <source>
        <dbReference type="PROSITE" id="PS50126"/>
    </source>
</evidence>